<dbReference type="KEGG" id="aaeo:BJI67_08135"/>
<keyword evidence="2" id="KW-1185">Reference proteome</keyword>
<dbReference type="Proteomes" id="UP000095342">
    <property type="component" value="Chromosome"/>
</dbReference>
<accession>A0A1D8K7X5</accession>
<gene>
    <name evidence="1" type="ORF">BJI67_08135</name>
</gene>
<protein>
    <submittedName>
        <fullName evidence="1">Uncharacterized protein</fullName>
    </submittedName>
</protein>
<dbReference type="EMBL" id="CP017448">
    <property type="protein sequence ID" value="AOV17030.1"/>
    <property type="molecule type" value="Genomic_DNA"/>
</dbReference>
<name>A0A1D8K7X5_9GAMM</name>
<dbReference type="AlphaFoldDB" id="A0A1D8K7X5"/>
<reference evidence="1 2" key="1">
    <citation type="submission" date="2016-09" db="EMBL/GenBank/DDBJ databases">
        <title>Acidihalobacter prosperus V6 (DSM14174).</title>
        <authorList>
            <person name="Khaleque H.N."/>
            <person name="Ramsay J.P."/>
            <person name="Murphy R.J.T."/>
            <person name="Kaksonen A.H."/>
            <person name="Boxall N.J."/>
            <person name="Watkin E.L.J."/>
        </authorList>
    </citation>
    <scope>NUCLEOTIDE SEQUENCE [LARGE SCALE GENOMIC DNA]</scope>
    <source>
        <strain evidence="1 2">V6</strain>
    </source>
</reference>
<proteinExistence type="predicted"/>
<evidence type="ECO:0000313" key="1">
    <source>
        <dbReference type="EMBL" id="AOV17030.1"/>
    </source>
</evidence>
<evidence type="ECO:0000313" key="2">
    <source>
        <dbReference type="Proteomes" id="UP000095342"/>
    </source>
</evidence>
<sequence>MPPAAWKWFRTVTDGIPYAQNWEGWGFKDGKLWSPEQDSFSPGEIRSLTILQQLSRGKTGSHHFKPSDLLLGVDERVADHLKLIGKLDLVGLMLALIYSDNLKIPESEEREQVEEGLRKLIAGVQRVQHQQAMVTA</sequence>
<organism evidence="1 2">
    <name type="scientific">Acidihalobacter aeolianus</name>
    <dbReference type="NCBI Taxonomy" id="2792603"/>
    <lineage>
        <taxon>Bacteria</taxon>
        <taxon>Pseudomonadati</taxon>
        <taxon>Pseudomonadota</taxon>
        <taxon>Gammaproteobacteria</taxon>
        <taxon>Chromatiales</taxon>
        <taxon>Ectothiorhodospiraceae</taxon>
        <taxon>Acidihalobacter</taxon>
    </lineage>
</organism>